<dbReference type="InterPro" id="IPR027268">
    <property type="entry name" value="Peptidase_M4/M1_CTD_sf"/>
</dbReference>
<evidence type="ECO:0000313" key="17">
    <source>
        <dbReference type="Proteomes" id="UP000231693"/>
    </source>
</evidence>
<dbReference type="RefSeq" id="WP_100423892.1">
    <property type="nucleotide sequence ID" value="NZ_BOOX01000005.1"/>
</dbReference>
<evidence type="ECO:0000256" key="4">
    <source>
        <dbReference type="ARBA" id="ARBA00012564"/>
    </source>
</evidence>
<keyword evidence="10" id="KW-0862">Zinc</keyword>
<dbReference type="GO" id="GO:0006508">
    <property type="term" value="P:proteolysis"/>
    <property type="evidence" value="ECO:0007669"/>
    <property type="project" value="UniProtKB-KW"/>
</dbReference>
<comment type="cofactor">
    <cofactor evidence="2">
        <name>Zn(2+)</name>
        <dbReference type="ChEBI" id="CHEBI:29105"/>
    </cofactor>
</comment>
<dbReference type="GO" id="GO:0042277">
    <property type="term" value="F:peptide binding"/>
    <property type="evidence" value="ECO:0007669"/>
    <property type="project" value="TreeGrafter"/>
</dbReference>
<evidence type="ECO:0000256" key="10">
    <source>
        <dbReference type="ARBA" id="ARBA00022833"/>
    </source>
</evidence>
<dbReference type="GO" id="GO:0005615">
    <property type="term" value="C:extracellular space"/>
    <property type="evidence" value="ECO:0007669"/>
    <property type="project" value="TreeGrafter"/>
</dbReference>
<dbReference type="PANTHER" id="PTHR11533:SF174">
    <property type="entry name" value="PUROMYCIN-SENSITIVE AMINOPEPTIDASE-RELATED"/>
    <property type="match status" value="1"/>
</dbReference>
<dbReference type="PRINTS" id="PR00756">
    <property type="entry name" value="ALADIPTASE"/>
</dbReference>
<dbReference type="Proteomes" id="UP000231693">
    <property type="component" value="Unassembled WGS sequence"/>
</dbReference>
<evidence type="ECO:0000256" key="13">
    <source>
        <dbReference type="ARBA" id="ARBA00031533"/>
    </source>
</evidence>
<dbReference type="AlphaFoldDB" id="A0A2M9CD63"/>
<comment type="similarity">
    <text evidence="3">Belongs to the peptidase M1 family.</text>
</comment>
<sequence length="448" mass="49749">MPKHDATTPVLDPYVPERGSTVYRVEHYGLDLTYRVVANRLQGVATIEVLVLRASDVVVLDLVHLKASRVSVGGRRARFSQHGGKLTVRLGEVAQSGRRVTLEVTYGGSPRPVVGRWGDTGWEELTEGSLVASQPDGAPSWFPCNDHPSVKATFEITVTTDSPYTVVANGPLLGVTRKATTRVWRFGRTDPMCTYLASVNVGRYEPLELAAPAPGAVPQRAVLAREQHGAATADLRRHSEMMRVFERLFGPYPFDQYTLVVAEDDLEIPLEAQGLSIFGRNHIDGDGTWDRLVAHELAHQWFGNSVSVRRWQHIWLNEGFACYAEWLWSEESGRATADAHARAAHARLAALPQDLVVGDPGPDLMFDDRLYKRGALTLHALRLTIGHEPFFRVLRTWTVARRFGTATTADLRDVIVEQVPEHADAVDELLEQWLGRAALPALPEAVRR</sequence>
<evidence type="ECO:0000256" key="2">
    <source>
        <dbReference type="ARBA" id="ARBA00001947"/>
    </source>
</evidence>
<dbReference type="InterPro" id="IPR045357">
    <property type="entry name" value="Aminopeptidase_N-like_N"/>
</dbReference>
<reference evidence="16 17" key="1">
    <citation type="submission" date="2017-11" db="EMBL/GenBank/DDBJ databases">
        <title>Genomic Encyclopedia of Archaeal and Bacterial Type Strains, Phase II (KMG-II): From Individual Species to Whole Genera.</title>
        <authorList>
            <person name="Goeker M."/>
        </authorList>
    </citation>
    <scope>NUCLEOTIDE SEQUENCE [LARGE SCALE GENOMIC DNA]</scope>
    <source>
        <strain evidence="16 17">DSM 25478</strain>
    </source>
</reference>
<dbReference type="GO" id="GO:0008270">
    <property type="term" value="F:zinc ion binding"/>
    <property type="evidence" value="ECO:0007669"/>
    <property type="project" value="InterPro"/>
</dbReference>
<dbReference type="CDD" id="cd09603">
    <property type="entry name" value="M1_APN_like"/>
    <property type="match status" value="1"/>
</dbReference>
<feature type="domain" description="Peptidase M1 membrane alanine aminopeptidase" evidence="14">
    <location>
        <begin position="239"/>
        <end position="433"/>
    </location>
</feature>
<keyword evidence="7" id="KW-0645">Protease</keyword>
<dbReference type="InterPro" id="IPR014782">
    <property type="entry name" value="Peptidase_M1_dom"/>
</dbReference>
<dbReference type="GO" id="GO:0016020">
    <property type="term" value="C:membrane"/>
    <property type="evidence" value="ECO:0007669"/>
    <property type="project" value="TreeGrafter"/>
</dbReference>
<dbReference type="InterPro" id="IPR042097">
    <property type="entry name" value="Aminopeptidase_N-like_N_sf"/>
</dbReference>
<dbReference type="PANTHER" id="PTHR11533">
    <property type="entry name" value="PROTEASE M1 ZINC METALLOPROTEASE"/>
    <property type="match status" value="1"/>
</dbReference>
<name>A0A2M9CD63_9CELL</name>
<evidence type="ECO:0000256" key="11">
    <source>
        <dbReference type="ARBA" id="ARBA00023049"/>
    </source>
</evidence>
<dbReference type="InterPro" id="IPR001930">
    <property type="entry name" value="Peptidase_M1"/>
</dbReference>
<dbReference type="InterPro" id="IPR050344">
    <property type="entry name" value="Peptidase_M1_aminopeptidases"/>
</dbReference>
<evidence type="ECO:0000256" key="5">
    <source>
        <dbReference type="ARBA" id="ARBA00015611"/>
    </source>
</evidence>
<evidence type="ECO:0000256" key="6">
    <source>
        <dbReference type="ARBA" id="ARBA00022438"/>
    </source>
</evidence>
<dbReference type="GO" id="GO:0070006">
    <property type="term" value="F:metalloaminopeptidase activity"/>
    <property type="evidence" value="ECO:0007669"/>
    <property type="project" value="TreeGrafter"/>
</dbReference>
<evidence type="ECO:0000256" key="12">
    <source>
        <dbReference type="ARBA" id="ARBA00029811"/>
    </source>
</evidence>
<comment type="caution">
    <text evidence="16">The sequence shown here is derived from an EMBL/GenBank/DDBJ whole genome shotgun (WGS) entry which is preliminary data.</text>
</comment>
<gene>
    <name evidence="16" type="ORF">CLV28_2755</name>
</gene>
<accession>A0A2M9CD63</accession>
<keyword evidence="17" id="KW-1185">Reference proteome</keyword>
<evidence type="ECO:0000259" key="14">
    <source>
        <dbReference type="Pfam" id="PF01433"/>
    </source>
</evidence>
<dbReference type="OrthoDB" id="100605at2"/>
<evidence type="ECO:0000256" key="8">
    <source>
        <dbReference type="ARBA" id="ARBA00022723"/>
    </source>
</evidence>
<dbReference type="Pfam" id="PF17900">
    <property type="entry name" value="Peptidase_M1_N"/>
    <property type="match status" value="1"/>
</dbReference>
<dbReference type="SUPFAM" id="SSF63737">
    <property type="entry name" value="Leukotriene A4 hydrolase N-terminal domain"/>
    <property type="match status" value="1"/>
</dbReference>
<proteinExistence type="inferred from homology"/>
<dbReference type="Pfam" id="PF01433">
    <property type="entry name" value="Peptidase_M1"/>
    <property type="match status" value="1"/>
</dbReference>
<evidence type="ECO:0000256" key="9">
    <source>
        <dbReference type="ARBA" id="ARBA00022801"/>
    </source>
</evidence>
<keyword evidence="11" id="KW-0482">Metalloprotease</keyword>
<dbReference type="SUPFAM" id="SSF55486">
    <property type="entry name" value="Metalloproteases ('zincins'), catalytic domain"/>
    <property type="match status" value="1"/>
</dbReference>
<evidence type="ECO:0000256" key="7">
    <source>
        <dbReference type="ARBA" id="ARBA00022670"/>
    </source>
</evidence>
<evidence type="ECO:0000256" key="3">
    <source>
        <dbReference type="ARBA" id="ARBA00010136"/>
    </source>
</evidence>
<dbReference type="GO" id="GO:0005737">
    <property type="term" value="C:cytoplasm"/>
    <property type="evidence" value="ECO:0007669"/>
    <property type="project" value="TreeGrafter"/>
</dbReference>
<dbReference type="Gene3D" id="2.60.40.1730">
    <property type="entry name" value="tricorn interacting facor f3 domain"/>
    <property type="match status" value="1"/>
</dbReference>
<feature type="domain" description="Aminopeptidase N-like N-terminal" evidence="15">
    <location>
        <begin position="26"/>
        <end position="196"/>
    </location>
</feature>
<keyword evidence="8" id="KW-0479">Metal-binding</keyword>
<evidence type="ECO:0000313" key="16">
    <source>
        <dbReference type="EMBL" id="PJJ69290.1"/>
    </source>
</evidence>
<dbReference type="EC" id="3.4.11.2" evidence="4"/>
<dbReference type="GO" id="GO:0043171">
    <property type="term" value="P:peptide catabolic process"/>
    <property type="evidence" value="ECO:0007669"/>
    <property type="project" value="TreeGrafter"/>
</dbReference>
<dbReference type="EMBL" id="PGFE01000005">
    <property type="protein sequence ID" value="PJJ69290.1"/>
    <property type="molecule type" value="Genomic_DNA"/>
</dbReference>
<organism evidence="16 17">
    <name type="scientific">Sediminihabitans luteus</name>
    <dbReference type="NCBI Taxonomy" id="1138585"/>
    <lineage>
        <taxon>Bacteria</taxon>
        <taxon>Bacillati</taxon>
        <taxon>Actinomycetota</taxon>
        <taxon>Actinomycetes</taxon>
        <taxon>Micrococcales</taxon>
        <taxon>Cellulomonadaceae</taxon>
        <taxon>Sediminihabitans</taxon>
    </lineage>
</organism>
<evidence type="ECO:0000259" key="15">
    <source>
        <dbReference type="Pfam" id="PF17900"/>
    </source>
</evidence>
<comment type="catalytic activity">
    <reaction evidence="1">
        <text>Release of an N-terminal amino acid, Xaa-|-Yaa- from a peptide, amide or arylamide. Xaa is preferably Ala, but may be most amino acids including Pro (slow action). When a terminal hydrophobic residue is followed by a prolyl residue, the two may be released as an intact Xaa-Pro dipeptide.</text>
        <dbReference type="EC" id="3.4.11.2"/>
    </reaction>
</comment>
<keyword evidence="9" id="KW-0378">Hydrolase</keyword>
<dbReference type="Gene3D" id="1.10.390.10">
    <property type="entry name" value="Neutral Protease Domain 2"/>
    <property type="match status" value="1"/>
</dbReference>
<keyword evidence="6" id="KW-0031">Aminopeptidase</keyword>
<evidence type="ECO:0000256" key="1">
    <source>
        <dbReference type="ARBA" id="ARBA00000098"/>
    </source>
</evidence>
<protein>
    <recommendedName>
        <fullName evidence="5">Aminopeptidase N</fullName>
        <ecNumber evidence="4">3.4.11.2</ecNumber>
    </recommendedName>
    <alternativeName>
        <fullName evidence="12">Alanine aminopeptidase</fullName>
    </alternativeName>
    <alternativeName>
        <fullName evidence="13">Lysyl aminopeptidase</fullName>
    </alternativeName>
</protein>
<dbReference type="GO" id="GO:0016285">
    <property type="term" value="F:alanyl aminopeptidase activity"/>
    <property type="evidence" value="ECO:0007669"/>
    <property type="project" value="UniProtKB-EC"/>
</dbReference>